<dbReference type="PANTHER" id="PTHR39203">
    <property type="entry name" value="CYTOPLASMIC PROTEIN-RELATED"/>
    <property type="match status" value="1"/>
</dbReference>
<keyword evidence="3" id="KW-1185">Reference proteome</keyword>
<gene>
    <name evidence="2" type="ORF">Pa4123_74080</name>
</gene>
<dbReference type="SMART" id="SM01022">
    <property type="entry name" value="ASCH"/>
    <property type="match status" value="1"/>
</dbReference>
<proteinExistence type="predicted"/>
<dbReference type="SUPFAM" id="SSF88697">
    <property type="entry name" value="PUA domain-like"/>
    <property type="match status" value="1"/>
</dbReference>
<dbReference type="RefSeq" id="WP_281903612.1">
    <property type="nucleotide sequence ID" value="NZ_BSDI01000055.1"/>
</dbReference>
<name>A0ABQ5R603_9ACTN</name>
<comment type="caution">
    <text evidence="2">The sequence shown here is derived from an EMBL/GenBank/DDBJ whole genome shotgun (WGS) entry which is preliminary data.</text>
</comment>
<feature type="domain" description="ASCH" evidence="1">
    <location>
        <begin position="25"/>
        <end position="148"/>
    </location>
</feature>
<accession>A0ABQ5R603</accession>
<reference evidence="2" key="1">
    <citation type="submission" date="2022-12" db="EMBL/GenBank/DDBJ databases">
        <title>New Phytohabitans aurantiacus sp. RD004123 nov., an actinomycete isolated from soil.</title>
        <authorList>
            <person name="Triningsih D.W."/>
            <person name="Harunari E."/>
            <person name="Igarashi Y."/>
        </authorList>
    </citation>
    <scope>NUCLEOTIDE SEQUENCE</scope>
    <source>
        <strain evidence="2">RD004123</strain>
    </source>
</reference>
<dbReference type="Pfam" id="PF04266">
    <property type="entry name" value="ASCH"/>
    <property type="match status" value="1"/>
</dbReference>
<dbReference type="PANTHER" id="PTHR39203:SF1">
    <property type="entry name" value="CYTOPLASMIC PROTEIN"/>
    <property type="match status" value="1"/>
</dbReference>
<dbReference type="CDD" id="cd06553">
    <property type="entry name" value="ASCH_Ef3133_like"/>
    <property type="match status" value="1"/>
</dbReference>
<dbReference type="InterPro" id="IPR015947">
    <property type="entry name" value="PUA-like_sf"/>
</dbReference>
<dbReference type="EMBL" id="BSDI01000055">
    <property type="protein sequence ID" value="GLI02130.1"/>
    <property type="molecule type" value="Genomic_DNA"/>
</dbReference>
<evidence type="ECO:0000313" key="3">
    <source>
        <dbReference type="Proteomes" id="UP001144280"/>
    </source>
</evidence>
<dbReference type="InterPro" id="IPR009326">
    <property type="entry name" value="DUF984"/>
</dbReference>
<protein>
    <submittedName>
        <fullName evidence="2">ASCH domain-containing protein</fullName>
    </submittedName>
</protein>
<dbReference type="PIRSF" id="PIRSF021320">
    <property type="entry name" value="DUF984"/>
    <property type="match status" value="1"/>
</dbReference>
<dbReference type="Proteomes" id="UP001144280">
    <property type="component" value="Unassembled WGS sequence"/>
</dbReference>
<evidence type="ECO:0000313" key="2">
    <source>
        <dbReference type="EMBL" id="GLI02130.1"/>
    </source>
</evidence>
<dbReference type="InterPro" id="IPR007374">
    <property type="entry name" value="ASCH_domain"/>
</dbReference>
<organism evidence="2 3">
    <name type="scientific">Phytohabitans aurantiacus</name>
    <dbReference type="NCBI Taxonomy" id="3016789"/>
    <lineage>
        <taxon>Bacteria</taxon>
        <taxon>Bacillati</taxon>
        <taxon>Actinomycetota</taxon>
        <taxon>Actinomycetes</taxon>
        <taxon>Micromonosporales</taxon>
        <taxon>Micromonosporaceae</taxon>
    </lineage>
</organism>
<sequence>MTEAERLWNEYRRATGVDAALVGSFAFGDSPALADELAALVRHGPKRATAGLVLEFERDGEPIPRPGDHWVVLGGDGEPVCVIRTTGVEIKPLDQVDAAFAWDEGEGDRSLAYWEDAHRRYFTRVCENVGVPFAANLPTVFERFELVWPLDQVR</sequence>
<evidence type="ECO:0000259" key="1">
    <source>
        <dbReference type="SMART" id="SM01022"/>
    </source>
</evidence>
<dbReference type="Gene3D" id="3.10.400.10">
    <property type="entry name" value="Sulfate adenylyltransferase"/>
    <property type="match status" value="1"/>
</dbReference>